<evidence type="ECO:0000256" key="8">
    <source>
        <dbReference type="ARBA" id="ARBA00023136"/>
    </source>
</evidence>
<dbReference type="InterPro" id="IPR014353">
    <property type="entry name" value="Membr-bd_ADH_cyt_c"/>
</dbReference>
<feature type="binding site" description="axial binding residue" evidence="10">
    <location>
        <position position="339"/>
    </location>
    <ligand>
        <name>heme c</name>
        <dbReference type="ChEBI" id="CHEBI:61717"/>
        <label>3</label>
    </ligand>
    <ligandPart>
        <name>Fe</name>
        <dbReference type="ChEBI" id="CHEBI:18248"/>
    </ligandPart>
</feature>
<feature type="domain" description="Cytochrome c" evidence="12">
    <location>
        <begin position="322"/>
        <end position="415"/>
    </location>
</feature>
<accession>A0AA35UTZ0</accession>
<keyword evidence="7 10" id="KW-0408">Iron</keyword>
<organism evidence="13 14">
    <name type="scientific">Brytella acorum</name>
    <dbReference type="NCBI Taxonomy" id="2959299"/>
    <lineage>
        <taxon>Bacteria</taxon>
        <taxon>Pseudomonadati</taxon>
        <taxon>Pseudomonadota</taxon>
        <taxon>Alphaproteobacteria</taxon>
        <taxon>Acetobacterales</taxon>
        <taxon>Acetobacteraceae</taxon>
        <taxon>Brytella</taxon>
    </lineage>
</organism>
<dbReference type="Pfam" id="PF00034">
    <property type="entry name" value="Cytochrom_C"/>
    <property type="match status" value="3"/>
</dbReference>
<evidence type="ECO:0000256" key="11">
    <source>
        <dbReference type="SAM" id="SignalP"/>
    </source>
</evidence>
<feature type="binding site" description="covalent" evidence="9">
    <location>
        <position position="198"/>
    </location>
    <ligand>
        <name>heme c</name>
        <dbReference type="ChEBI" id="CHEBI:61717"/>
        <label>2</label>
    </ligand>
</feature>
<dbReference type="PIRSF" id="PIRSF000018">
    <property type="entry name" value="Mb_ADH_cyt_c"/>
    <property type="match status" value="1"/>
</dbReference>
<feature type="domain" description="Cytochrome c" evidence="12">
    <location>
        <begin position="37"/>
        <end position="140"/>
    </location>
</feature>
<comment type="cofactor">
    <cofactor evidence="9">
        <name>heme c</name>
        <dbReference type="ChEBI" id="CHEBI:61717"/>
    </cofactor>
    <text evidence="9">Binds 3 heme c groups covalently per subunit.</text>
</comment>
<dbReference type="SUPFAM" id="SSF46626">
    <property type="entry name" value="Cytochrome c"/>
    <property type="match status" value="3"/>
</dbReference>
<gene>
    <name evidence="13" type="ORF">LMG32879_002918</name>
</gene>
<feature type="signal peptide" evidence="11">
    <location>
        <begin position="1"/>
        <end position="28"/>
    </location>
</feature>
<evidence type="ECO:0000256" key="4">
    <source>
        <dbReference type="ARBA" id="ARBA00022723"/>
    </source>
</evidence>
<feature type="binding site" description="covalent" evidence="9">
    <location>
        <position position="51"/>
    </location>
    <ligand>
        <name>heme c</name>
        <dbReference type="ChEBI" id="CHEBI:61717"/>
        <label>1</label>
    </ligand>
</feature>
<dbReference type="GO" id="GO:0020037">
    <property type="term" value="F:heme binding"/>
    <property type="evidence" value="ECO:0007669"/>
    <property type="project" value="InterPro"/>
</dbReference>
<evidence type="ECO:0000313" key="14">
    <source>
        <dbReference type="Proteomes" id="UP001176960"/>
    </source>
</evidence>
<dbReference type="InterPro" id="IPR051459">
    <property type="entry name" value="Cytochrome_c-type_DH"/>
</dbReference>
<evidence type="ECO:0000259" key="12">
    <source>
        <dbReference type="PROSITE" id="PS51007"/>
    </source>
</evidence>
<feature type="binding site" description="axial binding residue" evidence="10">
    <location>
        <position position="55"/>
    </location>
    <ligand>
        <name>heme c</name>
        <dbReference type="ChEBI" id="CHEBI:61717"/>
        <label>1</label>
    </ligand>
    <ligandPart>
        <name>Fe</name>
        <dbReference type="ChEBI" id="CHEBI:18248"/>
    </ligandPart>
</feature>
<keyword evidence="2" id="KW-1003">Cell membrane</keyword>
<dbReference type="PROSITE" id="PS51007">
    <property type="entry name" value="CYTC"/>
    <property type="match status" value="3"/>
</dbReference>
<keyword evidence="14" id="KW-1185">Reference proteome</keyword>
<feature type="chain" id="PRO_5041432512" evidence="11">
    <location>
        <begin position="29"/>
        <end position="476"/>
    </location>
</feature>
<dbReference type="InterPro" id="IPR009056">
    <property type="entry name" value="Cyt_c-like_dom"/>
</dbReference>
<dbReference type="GO" id="GO:0005506">
    <property type="term" value="F:iron ion binding"/>
    <property type="evidence" value="ECO:0007669"/>
    <property type="project" value="InterPro"/>
</dbReference>
<keyword evidence="6" id="KW-0677">Repeat</keyword>
<evidence type="ECO:0000313" key="13">
    <source>
        <dbReference type="EMBL" id="CAI9122061.1"/>
    </source>
</evidence>
<evidence type="ECO:0000256" key="9">
    <source>
        <dbReference type="PIRSR" id="PIRSR000018-50"/>
    </source>
</evidence>
<reference evidence="13" key="1">
    <citation type="submission" date="2023-03" db="EMBL/GenBank/DDBJ databases">
        <authorList>
            <person name="Cleenwerck I."/>
        </authorList>
    </citation>
    <scope>NUCLEOTIDE SEQUENCE</scope>
    <source>
        <strain evidence="13">LMG 32879</strain>
    </source>
</reference>
<dbReference type="RefSeq" id="WP_289843870.1">
    <property type="nucleotide sequence ID" value="NZ_CATKSH010000032.1"/>
</dbReference>
<keyword evidence="8" id="KW-0472">Membrane</keyword>
<dbReference type="PANTHER" id="PTHR35008:SF8">
    <property type="entry name" value="ALCOHOL DEHYDROGENASE CYTOCHROME C SUBUNIT"/>
    <property type="match status" value="1"/>
</dbReference>
<dbReference type="GO" id="GO:0005886">
    <property type="term" value="C:plasma membrane"/>
    <property type="evidence" value="ECO:0007669"/>
    <property type="project" value="UniProtKB-SubCell"/>
</dbReference>
<proteinExistence type="predicted"/>
<evidence type="ECO:0000256" key="3">
    <source>
        <dbReference type="ARBA" id="ARBA00022617"/>
    </source>
</evidence>
<feature type="binding site" description="covalent" evidence="9">
    <location>
        <position position="335"/>
    </location>
    <ligand>
        <name>heme c</name>
        <dbReference type="ChEBI" id="CHEBI:61717"/>
        <label>3</label>
    </ligand>
</feature>
<keyword evidence="5 11" id="KW-0732">Signal</keyword>
<evidence type="ECO:0000256" key="6">
    <source>
        <dbReference type="ARBA" id="ARBA00022737"/>
    </source>
</evidence>
<evidence type="ECO:0000256" key="2">
    <source>
        <dbReference type="ARBA" id="ARBA00022475"/>
    </source>
</evidence>
<dbReference type="AlphaFoldDB" id="A0AA35UTZ0"/>
<evidence type="ECO:0000256" key="7">
    <source>
        <dbReference type="ARBA" id="ARBA00023004"/>
    </source>
</evidence>
<dbReference type="EMBL" id="CATKSH010000032">
    <property type="protein sequence ID" value="CAI9122061.1"/>
    <property type="molecule type" value="Genomic_DNA"/>
</dbReference>
<feature type="domain" description="Cytochrome c" evidence="12">
    <location>
        <begin position="183"/>
        <end position="298"/>
    </location>
</feature>
<evidence type="ECO:0000256" key="1">
    <source>
        <dbReference type="ARBA" id="ARBA00004236"/>
    </source>
</evidence>
<dbReference type="GO" id="GO:0009055">
    <property type="term" value="F:electron transfer activity"/>
    <property type="evidence" value="ECO:0007669"/>
    <property type="project" value="InterPro"/>
</dbReference>
<evidence type="ECO:0000256" key="5">
    <source>
        <dbReference type="ARBA" id="ARBA00022729"/>
    </source>
</evidence>
<dbReference type="Proteomes" id="UP001176960">
    <property type="component" value="Unassembled WGS sequence"/>
</dbReference>
<name>A0AA35UTZ0_9PROT</name>
<feature type="binding site" description="covalent" evidence="9">
    <location>
        <position position="54"/>
    </location>
    <ligand>
        <name>heme c</name>
        <dbReference type="ChEBI" id="CHEBI:61717"/>
        <label>1</label>
    </ligand>
</feature>
<keyword evidence="4 10" id="KW-0479">Metal-binding</keyword>
<comment type="subcellular location">
    <subcellularLocation>
        <location evidence="1">Cell membrane</location>
    </subcellularLocation>
</comment>
<comment type="caution">
    <text evidence="13">The sequence shown here is derived from an EMBL/GenBank/DDBJ whole genome shotgun (WGS) entry which is preliminary data.</text>
</comment>
<dbReference type="GO" id="GO:0016614">
    <property type="term" value="F:oxidoreductase activity, acting on CH-OH group of donors"/>
    <property type="evidence" value="ECO:0007669"/>
    <property type="project" value="InterPro"/>
</dbReference>
<evidence type="ECO:0000256" key="10">
    <source>
        <dbReference type="PIRSR" id="PIRSR000018-51"/>
    </source>
</evidence>
<protein>
    <submittedName>
        <fullName evidence="13">Cytochrome c</fullName>
    </submittedName>
</protein>
<dbReference type="PANTHER" id="PTHR35008">
    <property type="entry name" value="BLL4482 PROTEIN-RELATED"/>
    <property type="match status" value="1"/>
</dbReference>
<feature type="binding site" description="covalent" evidence="9">
    <location>
        <position position="338"/>
    </location>
    <ligand>
        <name>heme c</name>
        <dbReference type="ChEBI" id="CHEBI:61717"/>
        <label>3</label>
    </ligand>
</feature>
<feature type="binding site" description="axial binding residue" evidence="10">
    <location>
        <position position="202"/>
    </location>
    <ligand>
        <name>heme c</name>
        <dbReference type="ChEBI" id="CHEBI:61717"/>
        <label>2</label>
    </ligand>
    <ligandPart>
        <name>Fe</name>
        <dbReference type="ChEBI" id="CHEBI:18248"/>
    </ligandPart>
</feature>
<feature type="binding site" description="covalent" evidence="9">
    <location>
        <position position="201"/>
    </location>
    <ligand>
        <name>heme c</name>
        <dbReference type="ChEBI" id="CHEBI:61717"/>
        <label>2</label>
    </ligand>
</feature>
<keyword evidence="3 9" id="KW-0349">Heme</keyword>
<sequence>MKKKMKVAAFAALLSLSTGLLSVGTASAQDAGAADADLISRGEYVSRLGDCVACHTALHGAKYGGGLKIGTPIGAIYSTNITPDKDTGIGNYTLEEFTRALREGVRRDGSTMYPAMPYPSFARMSDADIKALYAYFMNGVAPVHSANKASTIPWPMSMRWPLRIWRAMYAPSANPMNVPEGSDGVARGEYLVTGPGHCGACHTPRGLGMQEKALDGKGGEAFLAGGAPIDNWVAPSLRSDPIQGLGKWSEDDLVTFLKSGRTDHAAVFGGMADVVGWSTQYWTDADLRATAKYLKSLPEVPVTATASKDPRPTTEMLASGKTQGNAGADVYLKECAICHAVDGTGVNRMFPPMDANPVIVSDNATSLVNVIVNGGVLPPTNLAPSSVAMPAYGHSAHKLSDQEIADVTNFIRTAWSNQAHGNVSAAEVQKLRTEGSALGSAAWQVSMTGFAHQAPQPYGAGWTFSPETHAGVDEAQ</sequence>
<dbReference type="InterPro" id="IPR036909">
    <property type="entry name" value="Cyt_c-like_dom_sf"/>
</dbReference>
<dbReference type="Gene3D" id="1.10.760.10">
    <property type="entry name" value="Cytochrome c-like domain"/>
    <property type="match status" value="3"/>
</dbReference>